<gene>
    <name evidence="1" type="ORF">PN36_16130</name>
</gene>
<comment type="caution">
    <text evidence="1">The sequence shown here is derived from an EMBL/GenBank/DDBJ whole genome shotgun (WGS) entry which is preliminary data.</text>
</comment>
<proteinExistence type="predicted"/>
<dbReference type="EMBL" id="JSZA02000059">
    <property type="protein sequence ID" value="KHD11831.2"/>
    <property type="molecule type" value="Genomic_DNA"/>
</dbReference>
<evidence type="ECO:0000313" key="1">
    <source>
        <dbReference type="EMBL" id="KHD11831.2"/>
    </source>
</evidence>
<protein>
    <submittedName>
        <fullName evidence="1">Uncharacterized protein</fullName>
    </submittedName>
</protein>
<accession>A0A0A6S6P6</accession>
<reference evidence="1 2" key="1">
    <citation type="journal article" date="2016" name="Front. Microbiol.">
        <title>Single-Cell (Meta-)Genomics of a Dimorphic Candidatus Thiomargarita nelsonii Reveals Genomic Plasticity.</title>
        <authorList>
            <person name="Flood B.E."/>
            <person name="Fliss P."/>
            <person name="Jones D.S."/>
            <person name="Dick G.J."/>
            <person name="Jain S."/>
            <person name="Kaster A.K."/>
            <person name="Winkel M."/>
            <person name="Mussmann M."/>
            <person name="Bailey J."/>
        </authorList>
    </citation>
    <scope>NUCLEOTIDE SEQUENCE [LARGE SCALE GENOMIC DNA]</scope>
    <source>
        <strain evidence="1">Hydrate Ridge</strain>
    </source>
</reference>
<sequence length="136" mass="16197">MSLDRTFSPEEMKRIRRGVVPEEMEDKWFIYWENERLYFHRSWTGFCIYVVRFTTEGDSCKMIEAYVNRDTEQYKETSDEIDAQMISYLVDVLLLHQQAIFPSDEPSPDKMALMSWSQVGRAMLNQHPNKKKTLVS</sequence>
<keyword evidence="2" id="KW-1185">Reference proteome</keyword>
<organism evidence="1 2">
    <name type="scientific">Candidatus Thiomargarita nelsonii</name>
    <dbReference type="NCBI Taxonomy" id="1003181"/>
    <lineage>
        <taxon>Bacteria</taxon>
        <taxon>Pseudomonadati</taxon>
        <taxon>Pseudomonadota</taxon>
        <taxon>Gammaproteobacteria</taxon>
        <taxon>Thiotrichales</taxon>
        <taxon>Thiotrichaceae</taxon>
        <taxon>Thiomargarita</taxon>
    </lineage>
</organism>
<dbReference type="Proteomes" id="UP000030428">
    <property type="component" value="Unassembled WGS sequence"/>
</dbReference>
<name>A0A0A6S6P6_9GAMM</name>
<evidence type="ECO:0000313" key="2">
    <source>
        <dbReference type="Proteomes" id="UP000030428"/>
    </source>
</evidence>
<dbReference type="AlphaFoldDB" id="A0A0A6S6P6"/>